<dbReference type="Proteomes" id="UP001055439">
    <property type="component" value="Chromosome 8"/>
</dbReference>
<gene>
    <name evidence="2" type="ORF">MUK42_13042</name>
</gene>
<organism evidence="2 3">
    <name type="scientific">Musa troglodytarum</name>
    <name type="common">fe'i banana</name>
    <dbReference type="NCBI Taxonomy" id="320322"/>
    <lineage>
        <taxon>Eukaryota</taxon>
        <taxon>Viridiplantae</taxon>
        <taxon>Streptophyta</taxon>
        <taxon>Embryophyta</taxon>
        <taxon>Tracheophyta</taxon>
        <taxon>Spermatophyta</taxon>
        <taxon>Magnoliopsida</taxon>
        <taxon>Liliopsida</taxon>
        <taxon>Zingiberales</taxon>
        <taxon>Musaceae</taxon>
        <taxon>Musa</taxon>
    </lineage>
</organism>
<evidence type="ECO:0000256" key="1">
    <source>
        <dbReference type="SAM" id="MobiDB-lite"/>
    </source>
</evidence>
<feature type="region of interest" description="Disordered" evidence="1">
    <location>
        <begin position="1"/>
        <end position="20"/>
    </location>
</feature>
<keyword evidence="3" id="KW-1185">Reference proteome</keyword>
<evidence type="ECO:0000313" key="2">
    <source>
        <dbReference type="EMBL" id="URE34881.1"/>
    </source>
</evidence>
<name>A0A9E7KZC3_9LILI</name>
<dbReference type="EMBL" id="CP097510">
    <property type="protein sequence ID" value="URE34881.1"/>
    <property type="molecule type" value="Genomic_DNA"/>
</dbReference>
<reference evidence="2" key="1">
    <citation type="submission" date="2022-05" db="EMBL/GenBank/DDBJ databases">
        <title>The Musa troglodytarum L. genome provides insights into the mechanism of non-climacteric behaviour and enrichment of carotenoids.</title>
        <authorList>
            <person name="Wang J."/>
        </authorList>
    </citation>
    <scope>NUCLEOTIDE SEQUENCE</scope>
    <source>
        <tissue evidence="2">Leaf</tissue>
    </source>
</reference>
<feature type="compositionally biased region" description="Pro residues" evidence="1">
    <location>
        <begin position="1"/>
        <end position="11"/>
    </location>
</feature>
<feature type="region of interest" description="Disordered" evidence="1">
    <location>
        <begin position="26"/>
        <end position="62"/>
    </location>
</feature>
<evidence type="ECO:0000313" key="3">
    <source>
        <dbReference type="Proteomes" id="UP001055439"/>
    </source>
</evidence>
<feature type="compositionally biased region" description="Acidic residues" evidence="1">
    <location>
        <begin position="35"/>
        <end position="60"/>
    </location>
</feature>
<accession>A0A9E7KZC3</accession>
<sequence>MGPRHPSPAQPAPLLSFLSPCGRRQQTGACSFSADGDEDDEEDEAVEDDDGDESKEDEPSPFDVRSLPSVRFLFYLASLVPMSSLRLEIILLALEDDLPDVNNHFSDRKLSMLYSAVSNEKLGTSKGIIFVTGGAYDHLELHIGVKSLTLYGHDLIHFPGKSITSSGE</sequence>
<dbReference type="AlphaFoldDB" id="A0A9E7KZC3"/>
<protein>
    <submittedName>
        <fullName evidence="2">Uncharacterized protein</fullName>
    </submittedName>
</protein>
<proteinExistence type="predicted"/>